<keyword evidence="10 13" id="KW-0811">Translocation</keyword>
<dbReference type="GO" id="GO:0005744">
    <property type="term" value="C:TIM23 mitochondrial import inner membrane translocase complex"/>
    <property type="evidence" value="ECO:0007669"/>
    <property type="project" value="UniProtKB-UniRule"/>
</dbReference>
<evidence type="ECO:0000256" key="5">
    <source>
        <dbReference type="ARBA" id="ARBA00022692"/>
    </source>
</evidence>
<dbReference type="PANTHER" id="PTHR12210">
    <property type="entry name" value="DULLARD PROTEIN PHOSPHATASE"/>
    <property type="match status" value="1"/>
</dbReference>
<dbReference type="SUPFAM" id="SSF56784">
    <property type="entry name" value="HAD-like"/>
    <property type="match status" value="1"/>
</dbReference>
<evidence type="ECO:0000256" key="8">
    <source>
        <dbReference type="ARBA" id="ARBA00022946"/>
    </source>
</evidence>
<dbReference type="FunFam" id="3.40.50.1000:FF:000019">
    <property type="entry name" value="Mitochondrial import inner membrane translocase subunit TIM50"/>
    <property type="match status" value="1"/>
</dbReference>
<keyword evidence="6" id="KW-0999">Mitochondrion inner membrane</keyword>
<evidence type="ECO:0000256" key="6">
    <source>
        <dbReference type="ARBA" id="ARBA00022792"/>
    </source>
</evidence>
<dbReference type="Pfam" id="PF03031">
    <property type="entry name" value="NIF"/>
    <property type="match status" value="1"/>
</dbReference>
<evidence type="ECO:0000256" key="4">
    <source>
        <dbReference type="ARBA" id="ARBA00022448"/>
    </source>
</evidence>
<evidence type="ECO:0000256" key="1">
    <source>
        <dbReference type="ARBA" id="ARBA00004434"/>
    </source>
</evidence>
<dbReference type="GO" id="GO:0030150">
    <property type="term" value="P:protein import into mitochondrial matrix"/>
    <property type="evidence" value="ECO:0007669"/>
    <property type="project" value="EnsemblFungi"/>
</dbReference>
<dbReference type="GO" id="GO:0030943">
    <property type="term" value="F:mitochondrion targeting sequence binding"/>
    <property type="evidence" value="ECO:0007669"/>
    <property type="project" value="EnsemblFungi"/>
</dbReference>
<gene>
    <name evidence="15" type="ORF">CANCADRAFT_20435</name>
</gene>
<feature type="non-terminal residue" evidence="15">
    <location>
        <position position="1"/>
    </location>
</feature>
<comment type="subunit">
    <text evidence="13">Component of the TIM23 complex.</text>
</comment>
<evidence type="ECO:0000256" key="13">
    <source>
        <dbReference type="RuleBase" id="RU365079"/>
    </source>
</evidence>
<dbReference type="Gene3D" id="3.40.50.1000">
    <property type="entry name" value="HAD superfamily/HAD-like"/>
    <property type="match status" value="1"/>
</dbReference>
<evidence type="ECO:0000256" key="3">
    <source>
        <dbReference type="ARBA" id="ARBA00020799"/>
    </source>
</evidence>
<dbReference type="CDD" id="cd07521">
    <property type="entry name" value="HAD_FCP1-like"/>
    <property type="match status" value="1"/>
</dbReference>
<dbReference type="InterPro" id="IPR023214">
    <property type="entry name" value="HAD_sf"/>
</dbReference>
<keyword evidence="5 13" id="KW-0812">Transmembrane</keyword>
<dbReference type="OrthoDB" id="287041at2759"/>
<reference evidence="16" key="1">
    <citation type="submission" date="2016-02" db="EMBL/GenBank/DDBJ databases">
        <title>Comparative genomics of biotechnologically important yeasts.</title>
        <authorList>
            <consortium name="DOE Joint Genome Institute"/>
            <person name="Riley R."/>
            <person name="Haridas S."/>
            <person name="Wolfe K.H."/>
            <person name="Lopes M.R."/>
            <person name="Hittinger C.T."/>
            <person name="Goker M."/>
            <person name="Salamov A."/>
            <person name="Wisecaver J."/>
            <person name="Long T.M."/>
            <person name="Aerts A.L."/>
            <person name="Barry K."/>
            <person name="Choi C."/>
            <person name="Clum A."/>
            <person name="Coughlan A.Y."/>
            <person name="Deshpande S."/>
            <person name="Douglass A.P."/>
            <person name="Hanson S.J."/>
            <person name="Klenk H.-P."/>
            <person name="Labutti K."/>
            <person name="Lapidus A."/>
            <person name="Lindquist E."/>
            <person name="Lipzen A."/>
            <person name="Meier-Kolthoff J.P."/>
            <person name="Ohm R.A."/>
            <person name="Otillar R.P."/>
            <person name="Pangilinan J."/>
            <person name="Peng Y."/>
            <person name="Rokas A."/>
            <person name="Rosa C.A."/>
            <person name="Scheuner C."/>
            <person name="Sibirny A.A."/>
            <person name="Slot J.C."/>
            <person name="Stielow J.B."/>
            <person name="Sun H."/>
            <person name="Kurtzman C.P."/>
            <person name="Blackwell M."/>
            <person name="Jeffries T.W."/>
            <person name="Grigoriev I.V."/>
        </authorList>
    </citation>
    <scope>NUCLEOTIDE SEQUENCE [LARGE SCALE GENOMIC DNA]</scope>
    <source>
        <strain evidence="16">NRRL Y-17796</strain>
    </source>
</reference>
<evidence type="ECO:0000256" key="11">
    <source>
        <dbReference type="ARBA" id="ARBA00023128"/>
    </source>
</evidence>
<sequence>SSYVSTAERKRARLARLMYLGLFCGLGGSAAWLARDWDEEEQKAHPNVANGISNAWSRFSIRFADFFAYYREPAFDNLLPDPLPPMYQRPYTLVIDLEDFLIHSSWNYSTGWRTAKRPGTDYFLGYLSMMYEIVVFSSDYSINSAKAVNKLDPYKAAITYSLYREATRYENGKIIKDLTHLNRDPAKVIVITTNQDYASANPDNAIVVKPWTGDPNDTELYKLAKLLDYPAISGVKDMRTLARSYKGVEDPGDECARREDRIKAKSEQEWNSKRSKYSISFNWLLGLGDSGSSPKSYIDAIRESNNKEYLKWKKFIDENGSKILAEEEQRNNEMIAQQ</sequence>
<keyword evidence="7 13" id="KW-0653">Protein transport</keyword>
<keyword evidence="11 13" id="KW-0496">Mitochondrion</keyword>
<evidence type="ECO:0000259" key="14">
    <source>
        <dbReference type="PROSITE" id="PS50969"/>
    </source>
</evidence>
<evidence type="ECO:0000313" key="16">
    <source>
        <dbReference type="Proteomes" id="UP000095023"/>
    </source>
</evidence>
<dbReference type="InterPro" id="IPR036412">
    <property type="entry name" value="HAD-like_sf"/>
</dbReference>
<dbReference type="GO" id="GO:0008320">
    <property type="term" value="F:protein transmembrane transporter activity"/>
    <property type="evidence" value="ECO:0007669"/>
    <property type="project" value="EnsemblFungi"/>
</dbReference>
<evidence type="ECO:0000256" key="9">
    <source>
        <dbReference type="ARBA" id="ARBA00022989"/>
    </source>
</evidence>
<protein>
    <recommendedName>
        <fullName evidence="3 13">Mitochondrial import inner membrane translocase subunit TIM50</fullName>
    </recommendedName>
</protein>
<feature type="transmembrane region" description="Helical" evidence="13">
    <location>
        <begin position="17"/>
        <end position="34"/>
    </location>
</feature>
<comment type="function">
    <text evidence="13">Essential component of the TIM23 complex, a complex that mediates the translocation of transit peptide-containing proteins across the mitochondrial inner membrane.</text>
</comment>
<dbReference type="PROSITE" id="PS50969">
    <property type="entry name" value="FCP1"/>
    <property type="match status" value="1"/>
</dbReference>
<feature type="non-terminal residue" evidence="15">
    <location>
        <position position="338"/>
    </location>
</feature>
<dbReference type="GO" id="GO:0046902">
    <property type="term" value="P:regulation of mitochondrial membrane permeability"/>
    <property type="evidence" value="ECO:0007669"/>
    <property type="project" value="EnsemblFungi"/>
</dbReference>
<comment type="subcellular location">
    <subcellularLocation>
        <location evidence="1 13">Mitochondrion inner membrane</location>
        <topology evidence="1 13">Single-pass membrane protein</topology>
    </subcellularLocation>
</comment>
<comment type="similarity">
    <text evidence="2 13">Belongs to the TIM50 family.</text>
</comment>
<dbReference type="InterPro" id="IPR004274">
    <property type="entry name" value="FCP1_dom"/>
</dbReference>
<proteinExistence type="inferred from homology"/>
<feature type="domain" description="FCP1 homology" evidence="14">
    <location>
        <begin position="86"/>
        <end position="230"/>
    </location>
</feature>
<dbReference type="InterPro" id="IPR050365">
    <property type="entry name" value="TIM50"/>
</dbReference>
<evidence type="ECO:0000256" key="10">
    <source>
        <dbReference type="ARBA" id="ARBA00023010"/>
    </source>
</evidence>
<keyword evidence="16" id="KW-1185">Reference proteome</keyword>
<keyword evidence="12 13" id="KW-0472">Membrane</keyword>
<keyword evidence="8 13" id="KW-0809">Transit peptide</keyword>
<organism evidence="15 16">
    <name type="scientific">Tortispora caseinolytica NRRL Y-17796</name>
    <dbReference type="NCBI Taxonomy" id="767744"/>
    <lineage>
        <taxon>Eukaryota</taxon>
        <taxon>Fungi</taxon>
        <taxon>Dikarya</taxon>
        <taxon>Ascomycota</taxon>
        <taxon>Saccharomycotina</taxon>
        <taxon>Trigonopsidomycetes</taxon>
        <taxon>Trigonopsidales</taxon>
        <taxon>Trigonopsidaceae</taxon>
        <taxon>Tortispora</taxon>
    </lineage>
</organism>
<accession>A0A1E4TBL4</accession>
<dbReference type="SMART" id="SM00577">
    <property type="entry name" value="CPDc"/>
    <property type="match status" value="1"/>
</dbReference>
<evidence type="ECO:0000256" key="2">
    <source>
        <dbReference type="ARBA" id="ARBA00006344"/>
    </source>
</evidence>
<keyword evidence="9 13" id="KW-1133">Transmembrane helix</keyword>
<name>A0A1E4TBL4_9ASCO</name>
<evidence type="ECO:0000256" key="7">
    <source>
        <dbReference type="ARBA" id="ARBA00022927"/>
    </source>
</evidence>
<evidence type="ECO:0000256" key="12">
    <source>
        <dbReference type="ARBA" id="ARBA00023136"/>
    </source>
</evidence>
<dbReference type="GO" id="GO:0042802">
    <property type="term" value="F:identical protein binding"/>
    <property type="evidence" value="ECO:0007669"/>
    <property type="project" value="EnsemblFungi"/>
</dbReference>
<evidence type="ECO:0000313" key="15">
    <source>
        <dbReference type="EMBL" id="ODV89137.1"/>
    </source>
</evidence>
<keyword evidence="4 13" id="KW-0813">Transport</keyword>
<dbReference type="EMBL" id="KV453843">
    <property type="protein sequence ID" value="ODV89137.1"/>
    <property type="molecule type" value="Genomic_DNA"/>
</dbReference>
<dbReference type="Proteomes" id="UP000095023">
    <property type="component" value="Unassembled WGS sequence"/>
</dbReference>
<dbReference type="AlphaFoldDB" id="A0A1E4TBL4"/>